<evidence type="ECO:0000256" key="6">
    <source>
        <dbReference type="ARBA" id="ARBA00022692"/>
    </source>
</evidence>
<keyword evidence="7 12" id="KW-1133">Transmembrane helix</keyword>
<dbReference type="CDD" id="cd06225">
    <property type="entry name" value="HAMP"/>
    <property type="match status" value="1"/>
</dbReference>
<dbReference type="SUPFAM" id="SSF58104">
    <property type="entry name" value="Methyl-accepting chemotaxis protein (MCP) signaling domain"/>
    <property type="match status" value="1"/>
</dbReference>
<dbReference type="InterPro" id="IPR004089">
    <property type="entry name" value="MCPsignal_dom"/>
</dbReference>
<dbReference type="Pfam" id="PF00672">
    <property type="entry name" value="HAMP"/>
    <property type="match status" value="1"/>
</dbReference>
<dbReference type="PROSITE" id="PS50192">
    <property type="entry name" value="T_SNARE"/>
    <property type="match status" value="1"/>
</dbReference>
<dbReference type="PROSITE" id="PS50111">
    <property type="entry name" value="CHEMOTAXIS_TRANSDUC_2"/>
    <property type="match status" value="1"/>
</dbReference>
<evidence type="ECO:0000259" key="14">
    <source>
        <dbReference type="PROSITE" id="PS50192"/>
    </source>
</evidence>
<gene>
    <name evidence="16" type="primary">pctB_1</name>
    <name evidence="16" type="ORF">GMA8713_00482</name>
</gene>
<dbReference type="CDD" id="cd12912">
    <property type="entry name" value="PDC2_MCP_like"/>
    <property type="match status" value="1"/>
</dbReference>
<dbReference type="SMART" id="SM00304">
    <property type="entry name" value="HAMP"/>
    <property type="match status" value="2"/>
</dbReference>
<dbReference type="Gene3D" id="1.10.287.950">
    <property type="entry name" value="Methyl-accepting chemotaxis protein"/>
    <property type="match status" value="1"/>
</dbReference>
<keyword evidence="5" id="KW-0997">Cell inner membrane</keyword>
<evidence type="ECO:0000256" key="11">
    <source>
        <dbReference type="PROSITE-ProRule" id="PRU00284"/>
    </source>
</evidence>
<feature type="transmembrane region" description="Helical" evidence="12">
    <location>
        <begin position="12"/>
        <end position="32"/>
    </location>
</feature>
<keyword evidence="6 12" id="KW-0812">Transmembrane</keyword>
<dbReference type="GO" id="GO:0007165">
    <property type="term" value="P:signal transduction"/>
    <property type="evidence" value="ECO:0007669"/>
    <property type="project" value="UniProtKB-KW"/>
</dbReference>
<dbReference type="Proteomes" id="UP000073601">
    <property type="component" value="Unassembled WGS sequence"/>
</dbReference>
<keyword evidence="2" id="KW-1003">Cell membrane</keyword>
<evidence type="ECO:0000256" key="1">
    <source>
        <dbReference type="ARBA" id="ARBA00004429"/>
    </source>
</evidence>
<proteinExistence type="inferred from homology"/>
<sequence length="637" mass="69789">MNFTRLTIKQKLIFAMISAVIASTALVSFLSLTKAHDMVETRLLKNELPLLLTNIREEVEQSVIQLTSAAEQLAGMPMMATAVQAAGDPREKSDIIDTLQSLKQQYQLTDASVANRANGDYWNQDGFLRQLRPQDSPWFFKLVKSGEARTNSVFREENGDLKLFVNYQQLNGPLLVGLSRSMDNMIDFMNQFAIEQSGFVFMVSRDGRVQLHRNSNYMGTSNIAQMYQGNVRDLLIQRDFNLIRTSTNERDVLLASSYIPSLDWFVVTEVPTGEVYDELTSTAQQIIMLSILVCALIAIAAVFLASTITRPISDLAKVFRDIGEGEGDLRQRLEVKGNDEIAQLAQGFNSFVCKIHQVVGDVAATSQSLNNSASIVAAQAQMTQNQSQSQRDRTMLVVTAINEMGATVNEIAANAAHAADSANNAANETATGQSVVMSAQDNIQQLATDMNNMAEVIRKLAGNTQQIGGILDVIRGVSEQTNLLALNAAIEAARAGEQGRGFAVVADEVRSLASRTAESTNEIQTMIDDLQKEAQSAVEAMENSQKLTFQGADASQNASSALMQINEQIVLISDINTQVATATEEQATVVADINRNIEDINETTQQTADTAENMARASDELRELSHRLGELVKRFKL</sequence>
<dbReference type="GO" id="GO:0006935">
    <property type="term" value="P:chemotaxis"/>
    <property type="evidence" value="ECO:0007669"/>
    <property type="project" value="UniProtKB-KW"/>
</dbReference>
<dbReference type="PANTHER" id="PTHR32089">
    <property type="entry name" value="METHYL-ACCEPTING CHEMOTAXIS PROTEIN MCPB"/>
    <property type="match status" value="1"/>
</dbReference>
<reference evidence="17" key="1">
    <citation type="submission" date="2016-02" db="EMBL/GenBank/DDBJ databases">
        <authorList>
            <person name="Rodrigo-Torres Lidia"/>
            <person name="Arahal R.David."/>
        </authorList>
    </citation>
    <scope>NUCLEOTIDE SEQUENCE [LARGE SCALE GENOMIC DNA]</scope>
    <source>
        <strain evidence="17">CECT 8713</strain>
    </source>
</reference>
<dbReference type="EMBL" id="FIZY01000003">
    <property type="protein sequence ID" value="CZF78206.1"/>
    <property type="molecule type" value="Genomic_DNA"/>
</dbReference>
<dbReference type="InterPro" id="IPR003660">
    <property type="entry name" value="HAMP_dom"/>
</dbReference>
<dbReference type="Gene3D" id="3.30.450.20">
    <property type="entry name" value="PAS domain"/>
    <property type="match status" value="1"/>
</dbReference>
<feature type="domain" description="Methyl-accepting transducer" evidence="13">
    <location>
        <begin position="365"/>
        <end position="601"/>
    </location>
</feature>
<feature type="domain" description="T-SNARE coiled-coil homology" evidence="14">
    <location>
        <begin position="552"/>
        <end position="614"/>
    </location>
</feature>
<evidence type="ECO:0000256" key="5">
    <source>
        <dbReference type="ARBA" id="ARBA00022519"/>
    </source>
</evidence>
<dbReference type="RefSeq" id="WP_062705397.1">
    <property type="nucleotide sequence ID" value="NZ_CAWRCI010000003.1"/>
</dbReference>
<dbReference type="PROSITE" id="PS50885">
    <property type="entry name" value="HAMP"/>
    <property type="match status" value="1"/>
</dbReference>
<evidence type="ECO:0000259" key="15">
    <source>
        <dbReference type="PROSITE" id="PS50885"/>
    </source>
</evidence>
<evidence type="ECO:0000256" key="4">
    <source>
        <dbReference type="ARBA" id="ARBA00022500"/>
    </source>
</evidence>
<feature type="transmembrane region" description="Helical" evidence="12">
    <location>
        <begin position="286"/>
        <end position="305"/>
    </location>
</feature>
<dbReference type="Pfam" id="PF00015">
    <property type="entry name" value="MCPsignal"/>
    <property type="match status" value="1"/>
</dbReference>
<evidence type="ECO:0000256" key="3">
    <source>
        <dbReference type="ARBA" id="ARBA00022481"/>
    </source>
</evidence>
<feature type="domain" description="HAMP" evidence="15">
    <location>
        <begin position="306"/>
        <end position="360"/>
    </location>
</feature>
<organism evidence="16 17">
    <name type="scientific">Grimontia marina</name>
    <dbReference type="NCBI Taxonomy" id="646534"/>
    <lineage>
        <taxon>Bacteria</taxon>
        <taxon>Pseudomonadati</taxon>
        <taxon>Pseudomonadota</taxon>
        <taxon>Gammaproteobacteria</taxon>
        <taxon>Vibrionales</taxon>
        <taxon>Vibrionaceae</taxon>
        <taxon>Grimontia</taxon>
    </lineage>
</organism>
<evidence type="ECO:0000313" key="17">
    <source>
        <dbReference type="Proteomes" id="UP000073601"/>
    </source>
</evidence>
<dbReference type="PRINTS" id="PR00260">
    <property type="entry name" value="CHEMTRNSDUCR"/>
</dbReference>
<keyword evidence="4" id="KW-0145">Chemotaxis</keyword>
<keyword evidence="8 12" id="KW-0472">Membrane</keyword>
<dbReference type="FunFam" id="1.10.287.950:FF:000001">
    <property type="entry name" value="Methyl-accepting chemotaxis sensory transducer"/>
    <property type="match status" value="1"/>
</dbReference>
<evidence type="ECO:0000259" key="13">
    <source>
        <dbReference type="PROSITE" id="PS50111"/>
    </source>
</evidence>
<dbReference type="SMART" id="SM00283">
    <property type="entry name" value="MA"/>
    <property type="match status" value="1"/>
</dbReference>
<keyword evidence="3" id="KW-0488">Methylation</keyword>
<evidence type="ECO:0000256" key="10">
    <source>
        <dbReference type="ARBA" id="ARBA00029447"/>
    </source>
</evidence>
<comment type="similarity">
    <text evidence="10">Belongs to the methyl-accepting chemotaxis (MCP) protein family.</text>
</comment>
<name>A0A128EW24_9GAMM</name>
<dbReference type="AlphaFoldDB" id="A0A128EW24"/>
<evidence type="ECO:0000256" key="9">
    <source>
        <dbReference type="ARBA" id="ARBA00023224"/>
    </source>
</evidence>
<dbReference type="GO" id="GO:0005886">
    <property type="term" value="C:plasma membrane"/>
    <property type="evidence" value="ECO:0007669"/>
    <property type="project" value="UniProtKB-SubCell"/>
</dbReference>
<dbReference type="InterPro" id="IPR004090">
    <property type="entry name" value="Chemotax_Me-accpt_rcpt"/>
</dbReference>
<evidence type="ECO:0000256" key="2">
    <source>
        <dbReference type="ARBA" id="ARBA00022475"/>
    </source>
</evidence>
<dbReference type="OrthoDB" id="2489132at2"/>
<protein>
    <submittedName>
        <fullName evidence="16">Methyl-accepting chemotaxis protein PctB</fullName>
    </submittedName>
</protein>
<dbReference type="InterPro" id="IPR000727">
    <property type="entry name" value="T_SNARE_dom"/>
</dbReference>
<evidence type="ECO:0000256" key="8">
    <source>
        <dbReference type="ARBA" id="ARBA00023136"/>
    </source>
</evidence>
<keyword evidence="9 11" id="KW-0807">Transducer</keyword>
<dbReference type="CDD" id="cd11386">
    <property type="entry name" value="MCP_signal"/>
    <property type="match status" value="1"/>
</dbReference>
<evidence type="ECO:0000313" key="16">
    <source>
        <dbReference type="EMBL" id="CZF78206.1"/>
    </source>
</evidence>
<dbReference type="GO" id="GO:0004888">
    <property type="term" value="F:transmembrane signaling receptor activity"/>
    <property type="evidence" value="ECO:0007669"/>
    <property type="project" value="InterPro"/>
</dbReference>
<comment type="subcellular location">
    <subcellularLocation>
        <location evidence="1">Cell inner membrane</location>
        <topology evidence="1">Multi-pass membrane protein</topology>
    </subcellularLocation>
</comment>
<keyword evidence="17" id="KW-1185">Reference proteome</keyword>
<evidence type="ECO:0000256" key="12">
    <source>
        <dbReference type="SAM" id="Phobius"/>
    </source>
</evidence>
<accession>A0A128EW24</accession>
<dbReference type="PANTHER" id="PTHR32089:SF39">
    <property type="entry name" value="METHYL-ACCEPTING CHEMOTAXIS PROTEIN HLYB"/>
    <property type="match status" value="1"/>
</dbReference>
<evidence type="ECO:0000256" key="7">
    <source>
        <dbReference type="ARBA" id="ARBA00022989"/>
    </source>
</evidence>